<dbReference type="AlphaFoldDB" id="A0A5P8VZV4"/>
<evidence type="ECO:0000313" key="2">
    <source>
        <dbReference type="Proteomes" id="UP000326678"/>
    </source>
</evidence>
<protein>
    <submittedName>
        <fullName evidence="1">Uncharacterized protein</fullName>
    </submittedName>
</protein>
<name>A0A5P8VZV4_9NOSO</name>
<evidence type="ECO:0000313" key="1">
    <source>
        <dbReference type="EMBL" id="QFS45871.1"/>
    </source>
</evidence>
<proteinExistence type="predicted"/>
<dbReference type="EMBL" id="CP045226">
    <property type="protein sequence ID" value="QFS45871.1"/>
    <property type="molecule type" value="Genomic_DNA"/>
</dbReference>
<dbReference type="KEGG" id="nsh:GXM_03350"/>
<organism evidence="1 2">
    <name type="scientific">Nostoc sphaeroides CCNUC1</name>
    <dbReference type="NCBI Taxonomy" id="2653204"/>
    <lineage>
        <taxon>Bacteria</taxon>
        <taxon>Bacillati</taxon>
        <taxon>Cyanobacteriota</taxon>
        <taxon>Cyanophyceae</taxon>
        <taxon>Nostocales</taxon>
        <taxon>Nostocaceae</taxon>
        <taxon>Nostoc</taxon>
    </lineage>
</organism>
<accession>A0A5P8VZV4</accession>
<keyword evidence="2" id="KW-1185">Reference proteome</keyword>
<reference evidence="1 2" key="1">
    <citation type="submission" date="2019-10" db="EMBL/GenBank/DDBJ databases">
        <title>Genomic and transcriptomic insights into the perfect genentic adaptation of a filamentous nitrogen-fixing cyanobacterium to rice fields.</title>
        <authorList>
            <person name="Chen Z."/>
        </authorList>
    </citation>
    <scope>NUCLEOTIDE SEQUENCE [LARGE SCALE GENOMIC DNA]</scope>
    <source>
        <strain evidence="1">CCNUC1</strain>
    </source>
</reference>
<gene>
    <name evidence="1" type="ORF">GXM_03350</name>
</gene>
<sequence>MLLFLPFFSVALNLSANYSVKRSHFRNPKNRSHCRKISTCDRNFLNKSIMVL</sequence>
<dbReference type="Proteomes" id="UP000326678">
    <property type="component" value="Chromosome Gxm1"/>
</dbReference>